<dbReference type="PANTHER" id="PTHR47152:SF4">
    <property type="entry name" value="SLR0445 PROTEIN"/>
    <property type="match status" value="1"/>
</dbReference>
<dbReference type="Gene3D" id="3.90.1570.10">
    <property type="entry name" value="tt1808, chain A"/>
    <property type="match status" value="1"/>
</dbReference>
<evidence type="ECO:0000313" key="3">
    <source>
        <dbReference type="Proteomes" id="UP000226442"/>
    </source>
</evidence>
<dbReference type="Pfam" id="PF05685">
    <property type="entry name" value="Uma2"/>
    <property type="match status" value="1"/>
</dbReference>
<accession>A0A2G4F4G5</accession>
<dbReference type="OrthoDB" id="510891at2"/>
<evidence type="ECO:0000259" key="1">
    <source>
        <dbReference type="Pfam" id="PF05685"/>
    </source>
</evidence>
<dbReference type="SUPFAM" id="SSF52980">
    <property type="entry name" value="Restriction endonuclease-like"/>
    <property type="match status" value="1"/>
</dbReference>
<dbReference type="InterPro" id="IPR012296">
    <property type="entry name" value="Nuclease_put_TT1808"/>
</dbReference>
<evidence type="ECO:0000313" key="2">
    <source>
        <dbReference type="EMBL" id="PHX56601.1"/>
    </source>
</evidence>
<dbReference type="GO" id="GO:0004519">
    <property type="term" value="F:endonuclease activity"/>
    <property type="evidence" value="ECO:0007669"/>
    <property type="project" value="UniProtKB-KW"/>
</dbReference>
<keyword evidence="2" id="KW-0378">Hydrolase</keyword>
<keyword evidence="3" id="KW-1185">Reference proteome</keyword>
<dbReference type="InterPro" id="IPR008538">
    <property type="entry name" value="Uma2"/>
</dbReference>
<keyword evidence="2" id="KW-0540">Nuclease</keyword>
<comment type="caution">
    <text evidence="2">The sequence shown here is derived from an EMBL/GenBank/DDBJ whole genome shotgun (WGS) entry which is preliminary data.</text>
</comment>
<dbReference type="EMBL" id="NXIB02000016">
    <property type="protein sequence ID" value="PHX56601.1"/>
    <property type="molecule type" value="Genomic_DNA"/>
</dbReference>
<dbReference type="CDD" id="cd06260">
    <property type="entry name" value="DUF820-like"/>
    <property type="match status" value="1"/>
</dbReference>
<proteinExistence type="predicted"/>
<dbReference type="AlphaFoldDB" id="A0A2G4F4G5"/>
<name>A0A2G4F4G5_9CYAN</name>
<organism evidence="2 3">
    <name type="scientific">Tychonema bourrellyi FEM_GT703</name>
    <dbReference type="NCBI Taxonomy" id="2040638"/>
    <lineage>
        <taxon>Bacteria</taxon>
        <taxon>Bacillati</taxon>
        <taxon>Cyanobacteriota</taxon>
        <taxon>Cyanophyceae</taxon>
        <taxon>Oscillatoriophycideae</taxon>
        <taxon>Oscillatoriales</taxon>
        <taxon>Microcoleaceae</taxon>
        <taxon>Tychonema</taxon>
    </lineage>
</organism>
<dbReference type="PANTHER" id="PTHR47152">
    <property type="entry name" value="SLR2084 PROTEIN-RELATED"/>
    <property type="match status" value="1"/>
</dbReference>
<keyword evidence="2" id="KW-0255">Endonuclease</keyword>
<dbReference type="RefSeq" id="WP_096829828.1">
    <property type="nucleotide sequence ID" value="NZ_NXIB02000016.1"/>
</dbReference>
<dbReference type="InterPro" id="IPR011335">
    <property type="entry name" value="Restrct_endonuc-II-like"/>
</dbReference>
<sequence>MLTIELDTLLKEQALQRQDPEERYITDRVNWEEYETLLERIGDAAGYRVTYLDGVLEIMSPSRRHENGKSRIGNLLEIYFVEADIEYFPFGSTTLRQEEKSGGTEPDEAYCIGTDKEFPDLVIEVIVTSGSINKLELYRRLNVPEVWFWRNDRFSIYHLREEIPVEFVSNWGYELIQNSELLPELDIEMLTECVKNPHPLAAAKAWRQNLLLP</sequence>
<feature type="domain" description="Putative restriction endonuclease" evidence="1">
    <location>
        <begin position="31"/>
        <end position="185"/>
    </location>
</feature>
<protein>
    <submittedName>
        <fullName evidence="2">Uma2 family endonuclease</fullName>
    </submittedName>
</protein>
<gene>
    <name evidence="2" type="ORF">CP500_004500</name>
</gene>
<reference evidence="2" key="1">
    <citation type="submission" date="2017-10" db="EMBL/GenBank/DDBJ databases">
        <title>Draft genome sequence of the planktic cyanobacteria Tychonema bourrellyi isolated from alpine lentic freshwater.</title>
        <authorList>
            <person name="Tett A."/>
            <person name="Armanini F."/>
            <person name="Asnicar F."/>
            <person name="Boscaini A."/>
            <person name="Pasolli E."/>
            <person name="Zolfo M."/>
            <person name="Donati C."/>
            <person name="Salmaso N."/>
            <person name="Segata N."/>
        </authorList>
    </citation>
    <scope>NUCLEOTIDE SEQUENCE</scope>
    <source>
        <strain evidence="2">FEM_GT703</strain>
    </source>
</reference>
<dbReference type="Proteomes" id="UP000226442">
    <property type="component" value="Unassembled WGS sequence"/>
</dbReference>